<keyword evidence="2" id="KW-1185">Reference proteome</keyword>
<accession>A0A3R9QVP6</accession>
<evidence type="ECO:0000313" key="1">
    <source>
        <dbReference type="EMBL" id="RSN74436.1"/>
    </source>
</evidence>
<dbReference type="InterPro" id="IPR014825">
    <property type="entry name" value="DNA_alkylation"/>
</dbReference>
<evidence type="ECO:0000313" key="2">
    <source>
        <dbReference type="Proteomes" id="UP000277582"/>
    </source>
</evidence>
<dbReference type="PANTHER" id="PTHR34070">
    <property type="entry name" value="ARMADILLO-TYPE FOLD"/>
    <property type="match status" value="1"/>
</dbReference>
<dbReference type="Pfam" id="PF08713">
    <property type="entry name" value="DNA_alkylation"/>
    <property type="match status" value="1"/>
</dbReference>
<reference evidence="1 2" key="1">
    <citation type="submission" date="2018-10" db="EMBL/GenBank/DDBJ databases">
        <title>Co-occurring genomic capacity for anaerobic methane metabolism and dissimilatory sulfite reduction discovered in the Korarchaeota.</title>
        <authorList>
            <person name="Mckay L.J."/>
            <person name="Dlakic M."/>
            <person name="Fields M.W."/>
            <person name="Delmont T.O."/>
            <person name="Eren A.M."/>
            <person name="Jay Z.J."/>
            <person name="Klingelsmith K.B."/>
            <person name="Rusch D.B."/>
            <person name="Inskeep W.P."/>
        </authorList>
    </citation>
    <scope>NUCLEOTIDE SEQUENCE [LARGE SCALE GENOMIC DNA]</scope>
    <source>
        <strain evidence="1 2">MDKW</strain>
    </source>
</reference>
<dbReference type="PANTHER" id="PTHR34070:SF1">
    <property type="entry name" value="DNA ALKYLATION REPAIR PROTEIN"/>
    <property type="match status" value="1"/>
</dbReference>
<sequence length="221" mass="25758">MKEKNALNLTPTPLLLSTGKELGKMLIKDEWGFSRLMDLWKKGGRDEKLIVIFALRELLKKDYESSKSFVINVVDDIPDWEVCDQLAVRVVASLAVKNRDDMFFLMHNWVKSENKWARRLAAATLTAYIRKRKEDSGICLQLLDEMMGEEDKDVKKAIGWALREITKKDPEAVFKITKKDPEAVFKFLQKWAKQDKNARSIIRDGMKKLPKERQDEIKSLW</sequence>
<dbReference type="RefSeq" id="WP_125671492.1">
    <property type="nucleotide sequence ID" value="NZ_RCOS01000095.1"/>
</dbReference>
<dbReference type="OrthoDB" id="110299at2157"/>
<name>A0A3R9QVP6_9CREN</name>
<dbReference type="AlphaFoldDB" id="A0A3R9QVP6"/>
<organism evidence="1 2">
    <name type="scientific">Candidatus Methanodesulfokora washburnensis</name>
    <dbReference type="NCBI Taxonomy" id="2478471"/>
    <lineage>
        <taxon>Archaea</taxon>
        <taxon>Thermoproteota</taxon>
        <taxon>Candidatus Korarchaeia</taxon>
        <taxon>Candidatus Korarchaeia incertae sedis</taxon>
        <taxon>Candidatus Methanodesulfokora</taxon>
    </lineage>
</organism>
<dbReference type="Gene3D" id="1.25.10.90">
    <property type="match status" value="1"/>
</dbReference>
<dbReference type="EMBL" id="RCOS01000095">
    <property type="protein sequence ID" value="RSN74436.1"/>
    <property type="molecule type" value="Genomic_DNA"/>
</dbReference>
<gene>
    <name evidence="1" type="ORF">D6D85_08095</name>
</gene>
<dbReference type="InterPro" id="IPR016024">
    <property type="entry name" value="ARM-type_fold"/>
</dbReference>
<comment type="caution">
    <text evidence="1">The sequence shown here is derived from an EMBL/GenBank/DDBJ whole genome shotgun (WGS) entry which is preliminary data.</text>
</comment>
<dbReference type="SUPFAM" id="SSF48371">
    <property type="entry name" value="ARM repeat"/>
    <property type="match status" value="1"/>
</dbReference>
<dbReference type="CDD" id="cd06561">
    <property type="entry name" value="AlkD_like"/>
    <property type="match status" value="1"/>
</dbReference>
<dbReference type="Proteomes" id="UP000277582">
    <property type="component" value="Unassembled WGS sequence"/>
</dbReference>
<proteinExistence type="predicted"/>
<protein>
    <submittedName>
        <fullName evidence="1">DNA alkylation repair protein</fullName>
    </submittedName>
</protein>